<proteinExistence type="predicted"/>
<comment type="caution">
    <text evidence="2">The sequence shown here is derived from an EMBL/GenBank/DDBJ whole genome shotgun (WGS) entry which is preliminary data.</text>
</comment>
<organism evidence="2 3">
    <name type="scientific">Hevea brasiliensis</name>
    <name type="common">Para rubber tree</name>
    <name type="synonym">Siphonia brasiliensis</name>
    <dbReference type="NCBI Taxonomy" id="3981"/>
    <lineage>
        <taxon>Eukaryota</taxon>
        <taxon>Viridiplantae</taxon>
        <taxon>Streptophyta</taxon>
        <taxon>Embryophyta</taxon>
        <taxon>Tracheophyta</taxon>
        <taxon>Spermatophyta</taxon>
        <taxon>Magnoliopsida</taxon>
        <taxon>eudicotyledons</taxon>
        <taxon>Gunneridae</taxon>
        <taxon>Pentapetalae</taxon>
        <taxon>rosids</taxon>
        <taxon>fabids</taxon>
        <taxon>Malpighiales</taxon>
        <taxon>Euphorbiaceae</taxon>
        <taxon>Crotonoideae</taxon>
        <taxon>Micrandreae</taxon>
        <taxon>Hevea</taxon>
    </lineage>
</organism>
<sequence length="248" mass="25584">MNNHIKATTAVARCLGATSQLHSVLAPHFQLGGTRAGTSRPHLKFPVLPNFTGTQCGTILQHTRPWAHSGTSSSNPVPHTLTALEGSIGYSIGGARVEVEVGYERFVIKGGKKSNEDTASVFLLGKELAYDTARGQVDRLANALGKMTKSEAKKWGTAVEGATGGDALSRKVCGTANSGSGTNKCGTADSQSTNGKLSTAFNADADATLLSAAGDTISTSGMAISGNTSNCKVTVAIVTAVFSNYWCT</sequence>
<evidence type="ECO:0000313" key="2">
    <source>
        <dbReference type="EMBL" id="KAF2281694.1"/>
    </source>
</evidence>
<dbReference type="Pfam" id="PF01617">
    <property type="entry name" value="Surface_Ag_2"/>
    <property type="match status" value="1"/>
</dbReference>
<protein>
    <recommendedName>
        <fullName evidence="1">Msp4/OMP-like domain-containing protein</fullName>
    </recommendedName>
</protein>
<dbReference type="AlphaFoldDB" id="A0A6A6JZN4"/>
<accession>A0A6A6JZN4</accession>
<name>A0A6A6JZN4_HEVBR</name>
<evidence type="ECO:0000259" key="1">
    <source>
        <dbReference type="Pfam" id="PF01617"/>
    </source>
</evidence>
<dbReference type="Proteomes" id="UP000467840">
    <property type="component" value="Unassembled WGS sequence"/>
</dbReference>
<gene>
    <name evidence="2" type="ORF">GH714_042518</name>
</gene>
<evidence type="ECO:0000313" key="3">
    <source>
        <dbReference type="Proteomes" id="UP000467840"/>
    </source>
</evidence>
<dbReference type="EMBL" id="JAAGAX010000511">
    <property type="protein sequence ID" value="KAF2281694.1"/>
    <property type="molecule type" value="Genomic_DNA"/>
</dbReference>
<dbReference type="InterPro" id="IPR002566">
    <property type="entry name" value="Msp4_OMP-like"/>
</dbReference>
<keyword evidence="3" id="KW-1185">Reference proteome</keyword>
<feature type="domain" description="Msp4/OMP-like" evidence="1">
    <location>
        <begin position="80"/>
        <end position="132"/>
    </location>
</feature>
<reference evidence="2 3" key="1">
    <citation type="journal article" date="2020" name="Mol. Plant">
        <title>The Chromosome-Based Rubber Tree Genome Provides New Insights into Spurge Genome Evolution and Rubber Biosynthesis.</title>
        <authorList>
            <person name="Liu J."/>
            <person name="Shi C."/>
            <person name="Shi C.C."/>
            <person name="Li W."/>
            <person name="Zhang Q.J."/>
            <person name="Zhang Y."/>
            <person name="Li K."/>
            <person name="Lu H.F."/>
            <person name="Shi C."/>
            <person name="Zhu S.T."/>
            <person name="Xiao Z.Y."/>
            <person name="Nan H."/>
            <person name="Yue Y."/>
            <person name="Zhu X.G."/>
            <person name="Wu Y."/>
            <person name="Hong X.N."/>
            <person name="Fan G.Y."/>
            <person name="Tong Y."/>
            <person name="Zhang D."/>
            <person name="Mao C.L."/>
            <person name="Liu Y.L."/>
            <person name="Hao S.J."/>
            <person name="Liu W.Q."/>
            <person name="Lv M.Q."/>
            <person name="Zhang H.B."/>
            <person name="Liu Y."/>
            <person name="Hu-Tang G.R."/>
            <person name="Wang J.P."/>
            <person name="Wang J.H."/>
            <person name="Sun Y.H."/>
            <person name="Ni S.B."/>
            <person name="Chen W.B."/>
            <person name="Zhang X.C."/>
            <person name="Jiao Y.N."/>
            <person name="Eichler E.E."/>
            <person name="Li G.H."/>
            <person name="Liu X."/>
            <person name="Gao L.Z."/>
        </authorList>
    </citation>
    <scope>NUCLEOTIDE SEQUENCE [LARGE SCALE GENOMIC DNA]</scope>
    <source>
        <strain evidence="3">cv. GT1</strain>
        <tissue evidence="2">Leaf</tissue>
    </source>
</reference>